<evidence type="ECO:0000313" key="3">
    <source>
        <dbReference type="Proteomes" id="UP001153269"/>
    </source>
</evidence>
<dbReference type="Proteomes" id="UP001153269">
    <property type="component" value="Unassembled WGS sequence"/>
</dbReference>
<dbReference type="EMBL" id="CADEAL010000369">
    <property type="protein sequence ID" value="CAB1419159.1"/>
    <property type="molecule type" value="Genomic_DNA"/>
</dbReference>
<reference evidence="2" key="1">
    <citation type="submission" date="2020-03" db="EMBL/GenBank/DDBJ databases">
        <authorList>
            <person name="Weist P."/>
        </authorList>
    </citation>
    <scope>NUCLEOTIDE SEQUENCE</scope>
</reference>
<keyword evidence="3" id="KW-1185">Reference proteome</keyword>
<evidence type="ECO:0000256" key="1">
    <source>
        <dbReference type="SAM" id="MobiDB-lite"/>
    </source>
</evidence>
<gene>
    <name evidence="2" type="ORF">PLEPLA_LOCUS6987</name>
</gene>
<comment type="caution">
    <text evidence="2">The sequence shown here is derived from an EMBL/GenBank/DDBJ whole genome shotgun (WGS) entry which is preliminary data.</text>
</comment>
<evidence type="ECO:0000313" key="2">
    <source>
        <dbReference type="EMBL" id="CAB1419159.1"/>
    </source>
</evidence>
<name>A0A9N7TW13_PLEPL</name>
<accession>A0A9N7TW13</accession>
<proteinExistence type="predicted"/>
<protein>
    <submittedName>
        <fullName evidence="2">Uncharacterized protein</fullName>
    </submittedName>
</protein>
<organism evidence="2 3">
    <name type="scientific">Pleuronectes platessa</name>
    <name type="common">European plaice</name>
    <dbReference type="NCBI Taxonomy" id="8262"/>
    <lineage>
        <taxon>Eukaryota</taxon>
        <taxon>Metazoa</taxon>
        <taxon>Chordata</taxon>
        <taxon>Craniata</taxon>
        <taxon>Vertebrata</taxon>
        <taxon>Euteleostomi</taxon>
        <taxon>Actinopterygii</taxon>
        <taxon>Neopterygii</taxon>
        <taxon>Teleostei</taxon>
        <taxon>Neoteleostei</taxon>
        <taxon>Acanthomorphata</taxon>
        <taxon>Carangaria</taxon>
        <taxon>Pleuronectiformes</taxon>
        <taxon>Pleuronectoidei</taxon>
        <taxon>Pleuronectidae</taxon>
        <taxon>Pleuronectes</taxon>
    </lineage>
</organism>
<dbReference type="AlphaFoldDB" id="A0A9N7TW13"/>
<feature type="region of interest" description="Disordered" evidence="1">
    <location>
        <begin position="17"/>
        <end position="39"/>
    </location>
</feature>
<sequence>MNCIFCLNSTDGSWNKPRGGSWRLGGQRSSRAAPKGGARPSLTVWLKESCHNTPLKHRAAAPTWWESHDGLYSHRGGALTLLTSPPLTGLPAPPATITMSSHSQPGVFSNKDQPLELLNPLALNHFA</sequence>